<gene>
    <name evidence="2" type="ORF">F6J89_16320</name>
</gene>
<protein>
    <submittedName>
        <fullName evidence="2">SUMF1/EgtB/PvdO family nonheme iron enzyme</fullName>
    </submittedName>
</protein>
<dbReference type="GO" id="GO:0120147">
    <property type="term" value="F:formylglycine-generating oxidase activity"/>
    <property type="evidence" value="ECO:0007669"/>
    <property type="project" value="TreeGrafter"/>
</dbReference>
<dbReference type="EMBL" id="JAAHFQ010000316">
    <property type="protein sequence ID" value="NER29150.1"/>
    <property type="molecule type" value="Genomic_DNA"/>
</dbReference>
<comment type="caution">
    <text evidence="2">The sequence shown here is derived from an EMBL/GenBank/DDBJ whole genome shotgun (WGS) entry which is preliminary data.</text>
</comment>
<accession>A0A6B3NC35</accession>
<dbReference type="SUPFAM" id="SSF56436">
    <property type="entry name" value="C-type lectin-like"/>
    <property type="match status" value="1"/>
</dbReference>
<dbReference type="InterPro" id="IPR051043">
    <property type="entry name" value="Sulfatase_Mod_Factor_Kinase"/>
</dbReference>
<dbReference type="InterPro" id="IPR005532">
    <property type="entry name" value="SUMF_dom"/>
</dbReference>
<evidence type="ECO:0000313" key="2">
    <source>
        <dbReference type="EMBL" id="NER29150.1"/>
    </source>
</evidence>
<dbReference type="PANTHER" id="PTHR23150">
    <property type="entry name" value="SULFATASE MODIFYING FACTOR 1, 2"/>
    <property type="match status" value="1"/>
</dbReference>
<dbReference type="PANTHER" id="PTHR23150:SF35">
    <property type="entry name" value="BLL6746 PROTEIN"/>
    <property type="match status" value="1"/>
</dbReference>
<dbReference type="Pfam" id="PF03781">
    <property type="entry name" value="FGE-sulfatase"/>
    <property type="match status" value="1"/>
</dbReference>
<proteinExistence type="predicted"/>
<reference evidence="2" key="1">
    <citation type="submission" date="2019-11" db="EMBL/GenBank/DDBJ databases">
        <title>Genomic insights into an expanded diversity of filamentous marine cyanobacteria reveals the extraordinary biosynthetic potential of Moorea and Okeania.</title>
        <authorList>
            <person name="Ferreira Leao T."/>
            <person name="Wang M."/>
            <person name="Moss N."/>
            <person name="Da Silva R."/>
            <person name="Sanders J."/>
            <person name="Nurk S."/>
            <person name="Gurevich A."/>
            <person name="Humphrey G."/>
            <person name="Reher R."/>
            <person name="Zhu Q."/>
            <person name="Belda-Ferre P."/>
            <person name="Glukhov E."/>
            <person name="Rex R."/>
            <person name="Dorrestein P.C."/>
            <person name="Knight R."/>
            <person name="Pevzner P."/>
            <person name="Gerwick W.H."/>
            <person name="Gerwick L."/>
        </authorList>
    </citation>
    <scope>NUCLEOTIDE SEQUENCE</scope>
    <source>
        <strain evidence="2">SIO1C4</strain>
    </source>
</reference>
<feature type="domain" description="Sulfatase-modifying factor enzyme-like" evidence="1">
    <location>
        <begin position="197"/>
        <end position="466"/>
    </location>
</feature>
<organism evidence="2">
    <name type="scientific">Symploca sp. SIO1C4</name>
    <dbReference type="NCBI Taxonomy" id="2607765"/>
    <lineage>
        <taxon>Bacteria</taxon>
        <taxon>Bacillati</taxon>
        <taxon>Cyanobacteriota</taxon>
        <taxon>Cyanophyceae</taxon>
        <taxon>Coleofasciculales</taxon>
        <taxon>Coleofasciculaceae</taxon>
        <taxon>Symploca</taxon>
    </lineage>
</organism>
<name>A0A6B3NC35_9CYAN</name>
<dbReference type="InterPro" id="IPR016187">
    <property type="entry name" value="CTDL_fold"/>
</dbReference>
<sequence length="473" mass="54381">MPVVRLIQDSMLDQSQQIQVAEVFLGGLLKPIGEITPETDPEQVQYEFIEGVRGELLKSIPVPDSEKVLDQVSRYLARKLGITLKDFVAWLQNPSLIKDKALESMVKPFARVTQEILQQLGYEFAAEKDDTIPSSEELPLETYTFDIAFIERANAIEELTQFSFETVTVNRKGEIINKETKTAQCFIEDLGNGITLDMVYIPGGTFLMGTEDEEIERLCEKYDRKYFRRERPQHQVTVQPFFMGKYPITQGQWKAVASMTHLTVNLDLYPEPSRFEEDPDRGKTRWDRPVEQVSWYDAIEFCRRLSKLTGQEYRLPTEAEWEYACRAVTDKQLPVTSDWSKNLSSPPFHFGETLTDELANYDASFIYAEEPEGKYRLETTSVGSFPANAFGLYDMHGNVFEWCEDDHHKSYENAPIDGSAWRSRDKETTKVIRGGSWGSRPTYCRCAVRIDDLPDDDYYIIGLRVVCAAPRTF</sequence>
<dbReference type="AlphaFoldDB" id="A0A6B3NC35"/>
<evidence type="ECO:0000259" key="1">
    <source>
        <dbReference type="Pfam" id="PF03781"/>
    </source>
</evidence>
<dbReference type="Gene3D" id="3.90.1580.10">
    <property type="entry name" value="paralog of FGE (formylglycine-generating enzyme)"/>
    <property type="match status" value="1"/>
</dbReference>
<dbReference type="InterPro" id="IPR042095">
    <property type="entry name" value="SUMF_sf"/>
</dbReference>